<protein>
    <recommendedName>
        <fullName evidence="4">Retrotransposon gag domain-containing protein</fullName>
    </recommendedName>
</protein>
<feature type="compositionally biased region" description="Basic and acidic residues" evidence="1">
    <location>
        <begin position="128"/>
        <end position="146"/>
    </location>
</feature>
<feature type="region of interest" description="Disordered" evidence="1">
    <location>
        <begin position="475"/>
        <end position="495"/>
    </location>
</feature>
<accession>A0A225URA2</accession>
<feature type="compositionally biased region" description="Basic and acidic residues" evidence="1">
    <location>
        <begin position="361"/>
        <end position="389"/>
    </location>
</feature>
<reference evidence="3" key="1">
    <citation type="submission" date="2017-03" db="EMBL/GenBank/DDBJ databases">
        <title>Phytopthora megakarya and P. palmivora, two closely related causual agents of cacao black pod achieved similar genome size and gene model numbers by different mechanisms.</title>
        <authorList>
            <person name="Ali S."/>
            <person name="Shao J."/>
            <person name="Larry D.J."/>
            <person name="Kronmiller B."/>
            <person name="Shen D."/>
            <person name="Strem M.D."/>
            <person name="Melnick R.L."/>
            <person name="Guiltinan M.J."/>
            <person name="Tyler B.M."/>
            <person name="Meinhardt L.W."/>
            <person name="Bailey B.A."/>
        </authorList>
    </citation>
    <scope>NUCLEOTIDE SEQUENCE [LARGE SCALE GENOMIC DNA]</scope>
    <source>
        <strain evidence="3">zdho120</strain>
    </source>
</reference>
<evidence type="ECO:0000313" key="2">
    <source>
        <dbReference type="EMBL" id="OWY94649.1"/>
    </source>
</evidence>
<feature type="compositionally biased region" description="Polar residues" evidence="1">
    <location>
        <begin position="117"/>
        <end position="127"/>
    </location>
</feature>
<comment type="caution">
    <text evidence="2">The sequence shown here is derived from an EMBL/GenBank/DDBJ whole genome shotgun (WGS) entry which is preliminary data.</text>
</comment>
<feature type="compositionally biased region" description="Basic and acidic residues" evidence="1">
    <location>
        <begin position="102"/>
        <end position="113"/>
    </location>
</feature>
<evidence type="ECO:0000313" key="3">
    <source>
        <dbReference type="Proteomes" id="UP000198211"/>
    </source>
</evidence>
<gene>
    <name evidence="2" type="ORF">PHMEG_00035564</name>
</gene>
<feature type="compositionally biased region" description="Acidic residues" evidence="1">
    <location>
        <begin position="419"/>
        <end position="429"/>
    </location>
</feature>
<dbReference type="Proteomes" id="UP000198211">
    <property type="component" value="Unassembled WGS sequence"/>
</dbReference>
<dbReference type="EMBL" id="NBNE01014040">
    <property type="protein sequence ID" value="OWY94649.1"/>
    <property type="molecule type" value="Genomic_DNA"/>
</dbReference>
<feature type="region of interest" description="Disordered" evidence="1">
    <location>
        <begin position="343"/>
        <end position="389"/>
    </location>
</feature>
<name>A0A225URA2_9STRA</name>
<keyword evidence="3" id="KW-1185">Reference proteome</keyword>
<organism evidence="2 3">
    <name type="scientific">Phytophthora megakarya</name>
    <dbReference type="NCBI Taxonomy" id="4795"/>
    <lineage>
        <taxon>Eukaryota</taxon>
        <taxon>Sar</taxon>
        <taxon>Stramenopiles</taxon>
        <taxon>Oomycota</taxon>
        <taxon>Peronosporomycetes</taxon>
        <taxon>Peronosporales</taxon>
        <taxon>Peronosporaceae</taxon>
        <taxon>Phytophthora</taxon>
    </lineage>
</organism>
<feature type="region of interest" description="Disordered" evidence="1">
    <location>
        <begin position="410"/>
        <end position="450"/>
    </location>
</feature>
<feature type="region of interest" description="Disordered" evidence="1">
    <location>
        <begin position="60"/>
        <end position="147"/>
    </location>
</feature>
<sequence>MGCEPQRFPSDAALDDWAPADAGTAVRKWKKKLRAAFGVEEIAPGRQVVARQAFMPADPSQVHYLKPQSNRTSLRRACSDPRDPRTCTTVHDSRMVTPRSASRQDRVVKENEALRPTPNTYKGSAQQPDRRYDLNEDSSDDGKDLLDVDNLEGDLTEEWARQIRELSVKEEKNSTPRIEITTHSNIKAFSGYRHKSEKSMQWLRTFIYEMKGTHTPPNDWCMAFELSLQDGALHWYRQLPRKTRRTDAFIKYYCSKFNQSAKAGYYSAKREDKEHVCDYLNRLNGYARNAGVQFENGGREAKDHVEHSLDTCDDRGLEERLRHVRVKDIHDLEDMINDILKRRERKSKRESSMRRSSGQDGGRRRDSGRNEDSRSSCRRDDRRRDESSYRPRITLAEALSDLVVALNETSTSQQAQYDQEYESNEDSFGDGERRDDEDRYSNRGSEYDYAGEDERGHRMTTNAVRWRKGRLLGQTNRRPKGVGHFNNDRGFARDNRNGRQQYGPCAACGGLTHSVHYCYKRCKMCKQVHDAGKCEAFNELASPIRSKVDKNDLTPMLQSVVYGNHLN</sequence>
<dbReference type="STRING" id="4795.A0A225URA2"/>
<feature type="compositionally biased region" description="Low complexity" evidence="1">
    <location>
        <begin position="11"/>
        <end position="21"/>
    </location>
</feature>
<dbReference type="AlphaFoldDB" id="A0A225URA2"/>
<feature type="compositionally biased region" description="Basic and acidic residues" evidence="1">
    <location>
        <begin position="486"/>
        <end position="495"/>
    </location>
</feature>
<evidence type="ECO:0000256" key="1">
    <source>
        <dbReference type="SAM" id="MobiDB-lite"/>
    </source>
</evidence>
<evidence type="ECO:0008006" key="4">
    <source>
        <dbReference type="Google" id="ProtNLM"/>
    </source>
</evidence>
<feature type="region of interest" description="Disordered" evidence="1">
    <location>
        <begin position="1"/>
        <end position="21"/>
    </location>
</feature>
<proteinExistence type="predicted"/>
<feature type="compositionally biased region" description="Basic and acidic residues" evidence="1">
    <location>
        <begin position="430"/>
        <end position="441"/>
    </location>
</feature>